<dbReference type="SUPFAM" id="SSF51126">
    <property type="entry name" value="Pectin lyase-like"/>
    <property type="match status" value="1"/>
</dbReference>
<feature type="domain" description="CBM6" evidence="2">
    <location>
        <begin position="1050"/>
        <end position="1169"/>
    </location>
</feature>
<comment type="caution">
    <text evidence="4">The sequence shown here is derived from an EMBL/GenBank/DDBJ whole genome shotgun (WGS) entry which is preliminary data.</text>
</comment>
<dbReference type="InterPro" id="IPR055149">
    <property type="entry name" value="Agl_cat_D2"/>
</dbReference>
<evidence type="ECO:0000259" key="3">
    <source>
        <dbReference type="PROSITE" id="PS51272"/>
    </source>
</evidence>
<dbReference type="InterPro" id="IPR001119">
    <property type="entry name" value="SLH_dom"/>
</dbReference>
<dbReference type="Pfam" id="PF22816">
    <property type="entry name" value="CatAgl_D2"/>
    <property type="match status" value="1"/>
</dbReference>
<dbReference type="PANTHER" id="PTHR43308:SF5">
    <property type="entry name" value="S-LAYER PROTEIN _ PEPTIDOGLYCAN ENDO-BETA-N-ACETYLGLUCOSAMINIDASE"/>
    <property type="match status" value="1"/>
</dbReference>
<dbReference type="PANTHER" id="PTHR43308">
    <property type="entry name" value="OUTER MEMBRANE PROTEIN ALPHA-RELATED"/>
    <property type="match status" value="1"/>
</dbReference>
<dbReference type="SUPFAM" id="SSF50370">
    <property type="entry name" value="Ricin B-like lectins"/>
    <property type="match status" value="2"/>
</dbReference>
<dbReference type="InterPro" id="IPR035992">
    <property type="entry name" value="Ricin_B-like_lectins"/>
</dbReference>
<dbReference type="PROSITE" id="PS51175">
    <property type="entry name" value="CBM6"/>
    <property type="match status" value="1"/>
</dbReference>
<dbReference type="InterPro" id="IPR005084">
    <property type="entry name" value="CBM6"/>
</dbReference>
<dbReference type="Gene3D" id="2.60.120.260">
    <property type="entry name" value="Galactose-binding domain-like"/>
    <property type="match status" value="2"/>
</dbReference>
<evidence type="ECO:0000313" key="5">
    <source>
        <dbReference type="Proteomes" id="UP001285921"/>
    </source>
</evidence>
<feature type="domain" description="SLH" evidence="3">
    <location>
        <begin position="2020"/>
        <end position="2079"/>
    </location>
</feature>
<name>A0ABQ6NTT1_9BACL</name>
<keyword evidence="1" id="KW-0732">Signal</keyword>
<evidence type="ECO:0000259" key="2">
    <source>
        <dbReference type="PROSITE" id="PS51175"/>
    </source>
</evidence>
<feature type="domain" description="SLH" evidence="3">
    <location>
        <begin position="2145"/>
        <end position="2206"/>
    </location>
</feature>
<dbReference type="Gene3D" id="2.80.10.50">
    <property type="match status" value="7"/>
</dbReference>
<evidence type="ECO:0008006" key="6">
    <source>
        <dbReference type="Google" id="ProtNLM"/>
    </source>
</evidence>
<feature type="signal peptide" evidence="1">
    <location>
        <begin position="1"/>
        <end position="25"/>
    </location>
</feature>
<dbReference type="CDD" id="cd14490">
    <property type="entry name" value="CBM6-CBM35-CBM36_like_1"/>
    <property type="match status" value="1"/>
</dbReference>
<dbReference type="PROSITE" id="PS51272">
    <property type="entry name" value="SLH"/>
    <property type="match status" value="3"/>
</dbReference>
<keyword evidence="5" id="KW-1185">Reference proteome</keyword>
<sequence length="2206" mass="236924">MARSKAMLSALMALLLLLTAFPVYAADNGSNEAVATVGSGSDSYVRIKNKWKSNYLYEGSDGVVRYGFTAMDNESSHWLIEDSGGVKRIKNRATGHYITMEDTNQRRDPLYSRSIATSTTADQWILADSSRAGYVIIKNAGDPSANLVIHQEDQLGFAEVSGDINITFESPQWALEPVDPAGVPVRIVNQFKAGQYLYEDKDGFVKFGAAGGITDPVTHWYMETVEAKEDGSSVIRLRNRATGHYITQGDEGWMQLKAIAQDGTKSEWTMAAASSAGFVTFTSVFAAQGETPLNYVLNTQFPDDTNVRANDWAQPSWGSAQWRIDMAADVQPVRIASYSDDPAGASYLYENNGVVQYGALDSSNAGSYLYQWIMEDFDGKTLIRNVATGHYIRGGSAQPTDPLTADRPSAIDASYEWTIASSKIYDDYKTIQSASGANVYLHNADATGSAQAGTVDPDTNPAQWLLADPSAATDGSPQFVRMMNEWQSMYLYEDSQGNLKYGNIREDDQRDQWVVERFQGRKRIKNRATNHYINLQNVTDGHIKVSDVEDDWRSAVWVIEDKGGGSRLIHSVLDANDAEGSQKYINLQNLTKYAEYGIINPNWGSPRWRFINVPEAAPSNLRIKSKLTGGYLYEVTEAGADLGKLKFADVPESDTSSIWFPEDAGDGVGSVRLKNLATGHYVSMEGVGGSVEQDAPGFKLVAESIYPQWGSAKWYLQESANEGYVNLKSAWAGHFVYEASGVDEGYAKVSKLVAGNDEGQFAAEAVEVPEAPLPAVPVRIKNAATGQFLYENHGGVVLYGYVEANNGYSHWLLEEDNGSYRIRNRVTGHYVSVDDNYRYITSGALEAAAAKADWSIEPQGTTYLIRSLYGIFDDEYINVQNSAGYAERGLFPASYGTLQWSFDNAPVDFTTPVMGDERNEVTGTPIFNDTHYITITAGGKNLAESNGKAVVTASSGAGNTSAEWLLQDYNGRKLVKNRATGKLLSLDLSLKDSAAVTDAEQWVLEERLGHFGLINAADKNGALLVEGSGLQYGEAASPAVWSFTPVHDKVVYEAENAFHSQSISAAALSEGYTGTGYLAGLRNKDDLIRFVVNAEEADAYEASIRYLGSQSGTLKVTVNGIPSADVNLPAGSSWKNAELSLDLRAGVNTVAVQGASSSGGYSIDSLSINHAVNLDYRGATVPYVTYEAEHAATNAALIGPSRVYRDIASEASGRQAVSLNETGDYVEFTLAQPANSIVLRYAIPDSADGSGLQETLGLYVNGEFKQKLNLTSKYAWEYGSYPWSNDPKQGSAHRFFDEIHALIGDVPAGATIRLEKDADSTADYYVIDLADMEQVADPLTMPDGFLSVADYGASADDGADDTAAFNDAMAAAKAAGKGVWFPAGTFELRSSLLHVSDVTIRGAGMWYTTLLGARFIGDGGHTEVYDLLVDGDLNVRDDEASTHGFEGEFGPGSVIQNVWIEHAKTGLWLTRLKGGTGYTDSLHMVGLRMRNLMADGINFCVGTSNSMLEQSDIRYPGDDGIAMWSAEGVASVNNTARFNTVSLPWLADNMVIFGGKDNKLTDNIAKDTITNGAGVAVSTRFNPVPFSGTTVVERNTLIRTGSFDTGYGVNLGAIWVFASEKDLNGTVYIRNNTALDSTYAGLLVHGDFNVSGVSIENTVIDGTGTNGVEVTPNVKGSVIADNIIVRGERISVLNDSNPGFAFEEQNEGFASLMKPFRFTVGNDRIGPFEMEKRASEAVHVYNRSGEDVTGEAVITTDKGDIAYLENGQLVAVRPGYAKISVTYNGAKRVFTLQVTGVEDSGTGTNPGNTGHAGSNGTDVITTVSKPEDNDLALKNKVNDGHSIVTFDISASAAAGKAAFTVKALLELAGSKPDTVLVVKNQQGSYTFPLKQLALILKANGITDTANAIWTFSIQSPAADLTAQLNKDAADQGVTTVGSALDFSITVQTGAQTVVITSFGGVYVERAIMVEGVQEAGQLTVLVYDPATGMFSSVPALITVKDGKTVVTIKSMGNSVYTAAKLERTFTDTDGHWAKADIALLAGKGILNGVSAGRFEPERAVTRAEFAVMLVRALGIRQIGEARAFKDVPAGSWYEETVKLASGAGIINGYSDGTFRPNNKVSREEMAMMAVKAMELATSSKLVAADLNYKDAGKISNWASDAVGKATGAGLLKGMPDGSFAPAGSVTRAEAATLLKRLLVAAGLLNG</sequence>
<dbReference type="InterPro" id="IPR012334">
    <property type="entry name" value="Pectin_lyas_fold"/>
</dbReference>
<dbReference type="SUPFAM" id="SSF49785">
    <property type="entry name" value="Galactose-binding domain-like"/>
    <property type="match status" value="1"/>
</dbReference>
<dbReference type="CDD" id="cd23432">
    <property type="entry name" value="beta-trefoil_Ricin_EndoBetaGal-like"/>
    <property type="match status" value="6"/>
</dbReference>
<dbReference type="Proteomes" id="UP001285921">
    <property type="component" value="Unassembled WGS sequence"/>
</dbReference>
<dbReference type="RefSeq" id="WP_317982103.1">
    <property type="nucleotide sequence ID" value="NZ_BTCL01000030.1"/>
</dbReference>
<dbReference type="InterPro" id="IPR008979">
    <property type="entry name" value="Galactose-bd-like_sf"/>
</dbReference>
<dbReference type="Gene3D" id="2.160.20.10">
    <property type="entry name" value="Single-stranded right-handed beta-helix, Pectin lyase-like"/>
    <property type="match status" value="1"/>
</dbReference>
<feature type="chain" id="PRO_5046693752" description="Carbohydrate-binding protein" evidence="1">
    <location>
        <begin position="26"/>
        <end position="2206"/>
    </location>
</feature>
<dbReference type="Pfam" id="PF22815">
    <property type="entry name" value="CatAgl_D1"/>
    <property type="match status" value="1"/>
</dbReference>
<dbReference type="EMBL" id="BTCL01000030">
    <property type="protein sequence ID" value="GMK48508.1"/>
    <property type="molecule type" value="Genomic_DNA"/>
</dbReference>
<accession>A0ABQ6NTT1</accession>
<dbReference type="InterPro" id="IPR011050">
    <property type="entry name" value="Pectin_lyase_fold/virulence"/>
</dbReference>
<dbReference type="SMART" id="SM00710">
    <property type="entry name" value="PbH1"/>
    <property type="match status" value="6"/>
</dbReference>
<evidence type="ECO:0000313" key="4">
    <source>
        <dbReference type="EMBL" id="GMK48508.1"/>
    </source>
</evidence>
<evidence type="ECO:0000256" key="1">
    <source>
        <dbReference type="SAM" id="SignalP"/>
    </source>
</evidence>
<proteinExistence type="predicted"/>
<reference evidence="4 5" key="1">
    <citation type="submission" date="2023-05" db="EMBL/GenBank/DDBJ databases">
        <title>Draft genome of Paenibacillus sp. CCS26.</title>
        <authorList>
            <person name="Akita H."/>
            <person name="Shinto Y."/>
            <person name="Kimura Z."/>
        </authorList>
    </citation>
    <scope>NUCLEOTIDE SEQUENCE [LARGE SCALE GENOMIC DNA]</scope>
    <source>
        <strain evidence="4 5">CCS26</strain>
    </source>
</reference>
<protein>
    <recommendedName>
        <fullName evidence="6">Carbohydrate-binding protein</fullName>
    </recommendedName>
</protein>
<dbReference type="InterPro" id="IPR006626">
    <property type="entry name" value="PbH1"/>
</dbReference>
<gene>
    <name evidence="4" type="ORF">PghCCS26_56380</name>
</gene>
<organism evidence="4 5">
    <name type="scientific">Paenibacillus glycanilyticus</name>
    <dbReference type="NCBI Taxonomy" id="126569"/>
    <lineage>
        <taxon>Bacteria</taxon>
        <taxon>Bacillati</taxon>
        <taxon>Bacillota</taxon>
        <taxon>Bacilli</taxon>
        <taxon>Bacillales</taxon>
        <taxon>Paenibacillaceae</taxon>
        <taxon>Paenibacillus</taxon>
    </lineage>
</organism>
<dbReference type="Pfam" id="PF00395">
    <property type="entry name" value="SLH"/>
    <property type="match status" value="3"/>
</dbReference>
<dbReference type="InterPro" id="IPR051465">
    <property type="entry name" value="Cell_Envelope_Struct_Comp"/>
</dbReference>
<dbReference type="InterPro" id="IPR033801">
    <property type="entry name" value="CBM6-CBM35-CBM36-like_1"/>
</dbReference>
<feature type="domain" description="SLH" evidence="3">
    <location>
        <begin position="2080"/>
        <end position="2143"/>
    </location>
</feature>